<organism evidence="1">
    <name type="scientific">Octopus bimaculoides</name>
    <name type="common">California two-spotted octopus</name>
    <dbReference type="NCBI Taxonomy" id="37653"/>
    <lineage>
        <taxon>Eukaryota</taxon>
        <taxon>Metazoa</taxon>
        <taxon>Spiralia</taxon>
        <taxon>Lophotrochozoa</taxon>
        <taxon>Mollusca</taxon>
        <taxon>Cephalopoda</taxon>
        <taxon>Coleoidea</taxon>
        <taxon>Octopodiformes</taxon>
        <taxon>Octopoda</taxon>
        <taxon>Incirrata</taxon>
        <taxon>Octopodidae</taxon>
        <taxon>Octopus</taxon>
    </lineage>
</organism>
<evidence type="ECO:0000313" key="1">
    <source>
        <dbReference type="EMBL" id="KOF99922.1"/>
    </source>
</evidence>
<reference evidence="1" key="1">
    <citation type="submission" date="2015-07" db="EMBL/GenBank/DDBJ databases">
        <title>MeaNS - Measles Nucleotide Surveillance Program.</title>
        <authorList>
            <person name="Tran T."/>
            <person name="Druce J."/>
        </authorList>
    </citation>
    <scope>NUCLEOTIDE SEQUENCE</scope>
    <source>
        <strain evidence="1">UCB-OBI-ISO-001</strain>
        <tissue evidence="1">Gonad</tissue>
    </source>
</reference>
<dbReference type="AlphaFoldDB" id="A0A0L8IEM0"/>
<accession>A0A0L8IEM0</accession>
<dbReference type="EMBL" id="KQ415865">
    <property type="protein sequence ID" value="KOF99922.1"/>
    <property type="molecule type" value="Genomic_DNA"/>
</dbReference>
<protein>
    <submittedName>
        <fullName evidence="1">Uncharacterized protein</fullName>
    </submittedName>
</protein>
<proteinExistence type="predicted"/>
<gene>
    <name evidence="1" type="ORF">OCBIM_22009499mg</name>
</gene>
<name>A0A0L8IEM0_OCTBM</name>
<sequence length="85" mass="9847">MHAFVVPEVDFWNSGGDGTFFKTKNKNSLLKLFLNTKVELPKCKKILKIHAKYHSLLIFFFHHQNQPKDTQNTSRVPNSIFLSVS</sequence>